<comment type="caution">
    <text evidence="1">The sequence shown here is derived from an EMBL/GenBank/DDBJ whole genome shotgun (WGS) entry which is preliminary data.</text>
</comment>
<evidence type="ECO:0000313" key="2">
    <source>
        <dbReference type="Proteomes" id="UP000805704"/>
    </source>
</evidence>
<protein>
    <submittedName>
        <fullName evidence="1">Tripartite motif-containing protein 16</fullName>
    </submittedName>
</protein>
<dbReference type="EMBL" id="CM024798">
    <property type="protein sequence ID" value="KAG8013794.1"/>
    <property type="molecule type" value="Genomic_DNA"/>
</dbReference>
<sequence>MAQKGAQLDRETISCSICLDLLKDPVTIPCGHSYCMNCIHNFWDGEDEKRIYSCPQCRQTFTPRPVLVKNTMFAALVEELKKTGLQAAPDDHCYAGPEDVACDVCTGRKLKALKSCLVCLASYCEKHLQPHHDVAPLKKHKLVEPSKKLQENICSRHDEVMKMFCRTDQQCICYLCSVDEHKGHDTVSAAAERTERQRELEVSRQNIQQRIQDREKDVKELQQEVEAINGSADKAVEDSEKIFTELIRLMEKRRSDVKQQVRSQQETEVSRVKDLQEKLEQEITELKRKDAELKEVSHTEDHNQFLQNYPSLSRLSESTDSSSINIRPLRYFEDVTAAVSELRDKLQDALREKSKNISLTVTEVSVSLPQPEAEPKTRADFLKYSREITLDPNTAHTLLLLSERNRKATEMRENQFYLWHPDRFNYKSQVLSRKSLTGRCYWEVDWTGGGYIAVAYKNISRDWSDGSRFGFNNKSWALRCEKNNYKFLHNSVQTPVWGPLSSRVGVYLDHSADLQFEDGCNQHVRPRSLQRHMLFRSELRLTDCFISEEVKLTRALSQRAEMADKGAQLAEGTVSCSICLDLLKDPVTIPCGHSYCMNCIKTHWDLMDNKKIYSCPQCRQTFTPRPVLVKNTMLAVLVEELTKKLQENICSRHDEVMKMFCRTHQQCMCYLCPVDEHKGHDTVSAVPERSERLQREVEVRQQNIQQRIQDREKDVKELQQEVEAINRSADKAVEDSEVIFTELISLMEKRRSDVKQQVRSQQETEVSRVKDLQEKLEQEITEMKKRDSQLTAALTHRGSHRVSRKVPLAVTTPVHVYRLIYHQYPSSEQRIQDREKDVKELQQEVEAINRSADKAVEDSEKIFIELIHLMEKRRSAVKQQVRSQQETEVSRVKDLQEKLEQEITELKRKDAELEQLSHTEDHTEFLQNVPSLSRLSQSTDSSSINIRPLRDFEDVTAAVSELRDKLQDVLREKRKNILRRVSKVNVSLSNSQPEPKTRVGFLKYSRELTLDPNTTNSCLLLSEGNKKATVMTEQQSYSSHPDRFTSCCQVLSTESLTGRCYWEVEWSGGGVCVAVAYKNRFQFGFNDKSWALYCNKNYYNFCHNRVQTPVSGPRSSRVGVYLDHSAGILSFYSVSKTMTLLHRVQTKFTQPLYAGLWIYYVYDTAELCKLK</sequence>
<keyword evidence="2" id="KW-1185">Reference proteome</keyword>
<name>A0ACB7FI05_NIBAL</name>
<evidence type="ECO:0000313" key="1">
    <source>
        <dbReference type="EMBL" id="KAG8013794.1"/>
    </source>
</evidence>
<proteinExistence type="predicted"/>
<organism evidence="1 2">
    <name type="scientific">Nibea albiflora</name>
    <name type="common">Yellow drum</name>
    <name type="synonym">Corvina albiflora</name>
    <dbReference type="NCBI Taxonomy" id="240163"/>
    <lineage>
        <taxon>Eukaryota</taxon>
        <taxon>Metazoa</taxon>
        <taxon>Chordata</taxon>
        <taxon>Craniata</taxon>
        <taxon>Vertebrata</taxon>
        <taxon>Euteleostomi</taxon>
        <taxon>Actinopterygii</taxon>
        <taxon>Neopterygii</taxon>
        <taxon>Teleostei</taxon>
        <taxon>Neoteleostei</taxon>
        <taxon>Acanthomorphata</taxon>
        <taxon>Eupercaria</taxon>
        <taxon>Sciaenidae</taxon>
        <taxon>Nibea</taxon>
    </lineage>
</organism>
<gene>
    <name evidence="1" type="primary">TRIM16.53</name>
    <name evidence="1" type="ORF">GBF38_015949</name>
</gene>
<reference evidence="1" key="1">
    <citation type="submission" date="2020-04" db="EMBL/GenBank/DDBJ databases">
        <title>A chromosome-scale assembly and high-density genetic map of the yellow drum (Nibea albiflora) genome.</title>
        <authorList>
            <person name="Xu D."/>
            <person name="Zhang W."/>
            <person name="Chen R."/>
            <person name="Tan P."/>
            <person name="Wang L."/>
            <person name="Song H."/>
            <person name="Tian L."/>
            <person name="Zhu Q."/>
            <person name="Wang B."/>
        </authorList>
    </citation>
    <scope>NUCLEOTIDE SEQUENCE</scope>
    <source>
        <strain evidence="1">ZJHYS-2018</strain>
    </source>
</reference>
<dbReference type="Proteomes" id="UP000805704">
    <property type="component" value="Chromosome 10"/>
</dbReference>
<accession>A0ACB7FI05</accession>